<comment type="caution">
    <text evidence="1">The sequence shown here is derived from an EMBL/GenBank/DDBJ whole genome shotgun (WGS) entry which is preliminary data.</text>
</comment>
<evidence type="ECO:0000313" key="1">
    <source>
        <dbReference type="EMBL" id="MDT0634217.1"/>
    </source>
</evidence>
<name>A0ABU3BY17_9GAMM</name>
<reference evidence="1 2" key="1">
    <citation type="submission" date="2023-09" db="EMBL/GenBank/DDBJ databases">
        <authorList>
            <person name="Rey-Velasco X."/>
        </authorList>
    </citation>
    <scope>NUCLEOTIDE SEQUENCE [LARGE SCALE GENOMIC DNA]</scope>
    <source>
        <strain evidence="1 2">W335</strain>
    </source>
</reference>
<accession>A0ABU3BY17</accession>
<protein>
    <recommendedName>
        <fullName evidence="3">WYL domain-containing protein</fullName>
    </recommendedName>
</protein>
<evidence type="ECO:0000313" key="2">
    <source>
        <dbReference type="Proteomes" id="UP001251857"/>
    </source>
</evidence>
<gene>
    <name evidence="1" type="ORF">RM532_04535</name>
</gene>
<proteinExistence type="predicted"/>
<dbReference type="Proteomes" id="UP001251857">
    <property type="component" value="Unassembled WGS sequence"/>
</dbReference>
<organism evidence="1 2">
    <name type="scientific">Spectribacter hydrogenoxidans</name>
    <dbReference type="NCBI Taxonomy" id="3075608"/>
    <lineage>
        <taxon>Bacteria</taxon>
        <taxon>Pseudomonadati</taxon>
        <taxon>Pseudomonadota</taxon>
        <taxon>Gammaproteobacteria</taxon>
        <taxon>Salinisphaerales</taxon>
        <taxon>Salinisphaeraceae</taxon>
        <taxon>Spectribacter</taxon>
    </lineage>
</organism>
<keyword evidence="2" id="KW-1185">Reference proteome</keyword>
<evidence type="ECO:0008006" key="3">
    <source>
        <dbReference type="Google" id="ProtNLM"/>
    </source>
</evidence>
<dbReference type="RefSeq" id="WP_311651978.1">
    <property type="nucleotide sequence ID" value="NZ_JAVRIB010000004.1"/>
</dbReference>
<sequence length="155" mass="17776">MANDAPYDGKLVSAPPLIHERQVLVSYLSHETAIIYNSPRVFVHFRVHEPTGLSEPFLYRPYRVHSLIGKPRKRGRYRLRHSHLLYRHFVSLTGAATRPDRVSLKSLEGAMIRASVRTVTIDWRQRSLPEALYYSVIDELLAVEAGALEASRHPH</sequence>
<dbReference type="EMBL" id="JAVRIB010000004">
    <property type="protein sequence ID" value="MDT0634217.1"/>
    <property type="molecule type" value="Genomic_DNA"/>
</dbReference>